<proteinExistence type="predicted"/>
<reference evidence="1 2" key="1">
    <citation type="submission" date="2018-08" db="EMBL/GenBank/DDBJ databases">
        <title>Murine metabolic-syndrome-specific gut microbial biobank.</title>
        <authorList>
            <person name="Liu C."/>
        </authorList>
    </citation>
    <scope>NUCLEOTIDE SEQUENCE [LARGE SCALE GENOMIC DNA]</scope>
    <source>
        <strain evidence="1 2">583</strain>
    </source>
</reference>
<name>A0A845QWY1_9CLOT</name>
<sequence>MDWKENMTKEDYEKAIQGAEDRVRTQLYSEKIKPLETELEGLKPSQKSEKELELEKKEKELLAKENQFKVRDTLEKHNLPKDLGKYINISDELDIEDVGKELGEIINNFVLDSSYKPEKKVNKGDAISKEDFKKMNYTQRLELYDSNPDLYKKLSN</sequence>
<accession>A0A845QWY1</accession>
<dbReference type="EMBL" id="QXXA01000007">
    <property type="protein sequence ID" value="NBI06630.1"/>
    <property type="molecule type" value="Genomic_DNA"/>
</dbReference>
<dbReference type="Proteomes" id="UP000467132">
    <property type="component" value="Unassembled WGS sequence"/>
</dbReference>
<protein>
    <recommendedName>
        <fullName evidence="3">DUF4355 domain-containing protein</fullName>
    </recommendedName>
</protein>
<dbReference type="AlphaFoldDB" id="A0A845QWY1"/>
<evidence type="ECO:0000313" key="1">
    <source>
        <dbReference type="EMBL" id="NBI06630.1"/>
    </source>
</evidence>
<evidence type="ECO:0008006" key="3">
    <source>
        <dbReference type="Google" id="ProtNLM"/>
    </source>
</evidence>
<dbReference type="OrthoDB" id="1912910at2"/>
<organism evidence="1 2">
    <name type="scientific">Senegalia massiliensis</name>
    <dbReference type="NCBI Taxonomy" id="1720316"/>
    <lineage>
        <taxon>Bacteria</taxon>
        <taxon>Bacillati</taxon>
        <taxon>Bacillota</taxon>
        <taxon>Clostridia</taxon>
        <taxon>Eubacteriales</taxon>
        <taxon>Clostridiaceae</taxon>
        <taxon>Senegalia</taxon>
    </lineage>
</organism>
<gene>
    <name evidence="1" type="ORF">D3Z33_07120</name>
</gene>
<comment type="caution">
    <text evidence="1">The sequence shown here is derived from an EMBL/GenBank/DDBJ whole genome shotgun (WGS) entry which is preliminary data.</text>
</comment>
<dbReference type="RefSeq" id="WP_160197117.1">
    <property type="nucleotide sequence ID" value="NZ_QXXA01000007.1"/>
</dbReference>
<keyword evidence="2" id="KW-1185">Reference proteome</keyword>
<evidence type="ECO:0000313" key="2">
    <source>
        <dbReference type="Proteomes" id="UP000467132"/>
    </source>
</evidence>